<dbReference type="Proteomes" id="UP001207468">
    <property type="component" value="Unassembled WGS sequence"/>
</dbReference>
<accession>A0ACC0UPL3</accession>
<dbReference type="EMBL" id="JAGFNK010000002">
    <property type="protein sequence ID" value="KAI9513166.1"/>
    <property type="molecule type" value="Genomic_DNA"/>
</dbReference>
<proteinExistence type="predicted"/>
<keyword evidence="2" id="KW-1185">Reference proteome</keyword>
<name>A0ACC0UPL3_9AGAM</name>
<evidence type="ECO:0000313" key="2">
    <source>
        <dbReference type="Proteomes" id="UP001207468"/>
    </source>
</evidence>
<comment type="caution">
    <text evidence="1">The sequence shown here is derived from an EMBL/GenBank/DDBJ whole genome shotgun (WGS) entry which is preliminary data.</text>
</comment>
<sequence length="862" mass="93761">MSRAMDFPEQDVGVGDGDGLPSYENLAQAHGPNSRFGRWKSWIEKRAAERYADITPEELERRRRRGWGDGIQDDDVPQDGPSTAGPSFAIPAPHSHTDFDSLPSPPIQPDELLEYDPSRPMVGESLRPAHLAFHQLGSRFLPHTTSPIRALLPLLGDRLLLIGHDDGLSVLNMFPQEWTDVGLRTRGPGEAEAHSIWTGEGSFGFKTFISVFQMSLLEVEEIGESTPQGVVLFLVGSDPDNGKEQEHTRTLRMYNLASLISLARWAVSQKGARPLNLHRPPSWHPHQSTTKKHRHRHRHSGHLTKGLRSLMSDSPQDPEPSSSYQSILQVSPGVPRRAEYKRPQQRLPVMDSGWDIVDDLPLRWATDYVPLAVPGSRLMNASVLTYALWRNDNQPRGSALLAVAIKSAILLYESPKGERAFRFVKEYYTPLHSRGITFVSQNLQDNLSRSASDATAISRPTSNNSQLRGSRYSMRQRPTSLTTIILNPLLSLFVVFEKKVGLIRLINSSVSEIAIFEEPAAHSSRDSFASSSSLSPTALTSPSKRRSRSSLDGFGMAKDNRGAWTLPAKFDLPTPTAASSTSMAPRDPWDTAAATRPSSKSAATASRTSAPRDDASAAASAAAATTTAPAAHDGVYLVTRGKQSFVLPCPLPANMQAVIPLHTFSWRSPPTFVVPRTIDVDHGGCGGAGVAGACSESSLASCEVASSSTPTPTPTSTSTFPASARRTVRVLQLTAFGGEDGLEIQETPLSSLVVVGRERGSRAEEPSSSSSSSPVVAEVDIGDTGFLCGGGHWHRPYDAPLDLSRSYSTHSAVSFDSMATAEVVARLESDQGIYGWQRKGLEDWRVFWVGGIGEEQRTNDDD</sequence>
<protein>
    <submittedName>
        <fullName evidence="1">Uncharacterized protein</fullName>
    </submittedName>
</protein>
<evidence type="ECO:0000313" key="1">
    <source>
        <dbReference type="EMBL" id="KAI9513166.1"/>
    </source>
</evidence>
<organism evidence="1 2">
    <name type="scientific">Russula earlei</name>
    <dbReference type="NCBI Taxonomy" id="71964"/>
    <lineage>
        <taxon>Eukaryota</taxon>
        <taxon>Fungi</taxon>
        <taxon>Dikarya</taxon>
        <taxon>Basidiomycota</taxon>
        <taxon>Agaricomycotina</taxon>
        <taxon>Agaricomycetes</taxon>
        <taxon>Russulales</taxon>
        <taxon>Russulaceae</taxon>
        <taxon>Russula</taxon>
    </lineage>
</organism>
<gene>
    <name evidence="1" type="ORF">F5148DRAFT_1317751</name>
</gene>
<reference evidence="1" key="1">
    <citation type="submission" date="2021-03" db="EMBL/GenBank/DDBJ databases">
        <title>Evolutionary priming and transition to the ectomycorrhizal habit in an iconic lineage of mushroom-forming fungi: is preadaptation a requirement?</title>
        <authorList>
            <consortium name="DOE Joint Genome Institute"/>
            <person name="Looney B.P."/>
            <person name="Miyauchi S."/>
            <person name="Morin E."/>
            <person name="Drula E."/>
            <person name="Courty P.E."/>
            <person name="Chicoki N."/>
            <person name="Fauchery L."/>
            <person name="Kohler A."/>
            <person name="Kuo A."/>
            <person name="LaButti K."/>
            <person name="Pangilinan J."/>
            <person name="Lipzen A."/>
            <person name="Riley R."/>
            <person name="Andreopoulos W."/>
            <person name="He G."/>
            <person name="Johnson J."/>
            <person name="Barry K.W."/>
            <person name="Grigoriev I.V."/>
            <person name="Nagy L."/>
            <person name="Hibbett D."/>
            <person name="Henrissat B."/>
            <person name="Matheny P.B."/>
            <person name="Labbe J."/>
            <person name="Martin A.F."/>
        </authorList>
    </citation>
    <scope>NUCLEOTIDE SEQUENCE</scope>
    <source>
        <strain evidence="1">BPL698</strain>
    </source>
</reference>